<keyword evidence="2 3" id="KW-0472">Membrane</keyword>
<keyword evidence="2" id="KW-1003">Cell membrane</keyword>
<keyword evidence="3" id="KW-0812">Transmembrane</keyword>
<comment type="similarity">
    <text evidence="1 2">Belongs to the BioY family.</text>
</comment>
<feature type="transmembrane region" description="Helical" evidence="3">
    <location>
        <begin position="82"/>
        <end position="107"/>
    </location>
</feature>
<dbReference type="Pfam" id="PF02632">
    <property type="entry name" value="BioY"/>
    <property type="match status" value="1"/>
</dbReference>
<accession>A0A7W8IPK4</accession>
<dbReference type="Gene3D" id="1.10.1760.20">
    <property type="match status" value="1"/>
</dbReference>
<proteinExistence type="inferred from homology"/>
<comment type="subcellular location">
    <subcellularLocation>
        <location evidence="2">Cell membrane</location>
        <topology evidence="2">Multi-pass membrane protein</topology>
    </subcellularLocation>
</comment>
<feature type="transmembrane region" description="Helical" evidence="3">
    <location>
        <begin position="5"/>
        <end position="24"/>
    </location>
</feature>
<dbReference type="PANTHER" id="PTHR34295:SF1">
    <property type="entry name" value="BIOTIN TRANSPORTER BIOY"/>
    <property type="match status" value="1"/>
</dbReference>
<name>A0A7W8IPK4_9BACL</name>
<dbReference type="Proteomes" id="UP000520011">
    <property type="component" value="Unassembled WGS sequence"/>
</dbReference>
<dbReference type="PIRSF" id="PIRSF016661">
    <property type="entry name" value="BioY"/>
    <property type="match status" value="1"/>
</dbReference>
<dbReference type="RefSeq" id="WP_183253092.1">
    <property type="nucleotide sequence ID" value="NZ_JACHEP010000005.1"/>
</dbReference>
<feature type="transmembrane region" description="Helical" evidence="3">
    <location>
        <begin position="30"/>
        <end position="51"/>
    </location>
</feature>
<feature type="transmembrane region" description="Helical" evidence="3">
    <location>
        <begin position="58"/>
        <end position="76"/>
    </location>
</feature>
<evidence type="ECO:0000256" key="1">
    <source>
        <dbReference type="ARBA" id="ARBA00010692"/>
    </source>
</evidence>
<feature type="transmembrane region" description="Helical" evidence="3">
    <location>
        <begin position="152"/>
        <end position="178"/>
    </location>
</feature>
<dbReference type="InterPro" id="IPR003784">
    <property type="entry name" value="BioY"/>
</dbReference>
<protein>
    <recommendedName>
        <fullName evidence="2">Biotin transporter</fullName>
    </recommendedName>
</protein>
<sequence>MRLRALDITLVGMFAALMAIGANITSWAPFLVVGGVPITLQTFFCVLAGAILGRRLGALSMVVYMLVGLFGAPVFAKFSGGFGMIAGPTFGFIFSFILAAYVTGWIIEKGGEQPSIARFIAAALVGMVINYVVGTNWMYFAYKYWAEAPKGFSYSIAWSWMLVPLPKDVILSIIAGIISPRFYATIRKFTAFNRYVA</sequence>
<keyword evidence="5" id="KW-1185">Reference proteome</keyword>
<evidence type="ECO:0000313" key="5">
    <source>
        <dbReference type="Proteomes" id="UP000520011"/>
    </source>
</evidence>
<keyword evidence="2" id="KW-0813">Transport</keyword>
<reference evidence="4 5" key="1">
    <citation type="submission" date="2020-08" db="EMBL/GenBank/DDBJ databases">
        <title>Genomic Encyclopedia of Type Strains, Phase IV (KMG-IV): sequencing the most valuable type-strain genomes for metagenomic binning, comparative biology and taxonomic classification.</title>
        <authorList>
            <person name="Goeker M."/>
        </authorList>
    </citation>
    <scope>NUCLEOTIDE SEQUENCE [LARGE SCALE GENOMIC DNA]</scope>
    <source>
        <strain evidence="4 5">DSM 16325</strain>
    </source>
</reference>
<comment type="caution">
    <text evidence="4">The sequence shown here is derived from an EMBL/GenBank/DDBJ whole genome shotgun (WGS) entry which is preliminary data.</text>
</comment>
<dbReference type="GO" id="GO:0005886">
    <property type="term" value="C:plasma membrane"/>
    <property type="evidence" value="ECO:0007669"/>
    <property type="project" value="UniProtKB-SubCell"/>
</dbReference>
<dbReference type="EMBL" id="JACHEP010000005">
    <property type="protein sequence ID" value="MBB5324396.1"/>
    <property type="molecule type" value="Genomic_DNA"/>
</dbReference>
<evidence type="ECO:0000256" key="2">
    <source>
        <dbReference type="PIRNR" id="PIRNR016661"/>
    </source>
</evidence>
<dbReference type="GO" id="GO:0015225">
    <property type="term" value="F:biotin transmembrane transporter activity"/>
    <property type="evidence" value="ECO:0007669"/>
    <property type="project" value="UniProtKB-UniRule"/>
</dbReference>
<feature type="transmembrane region" description="Helical" evidence="3">
    <location>
        <begin position="119"/>
        <end position="140"/>
    </location>
</feature>
<evidence type="ECO:0000256" key="3">
    <source>
        <dbReference type="SAM" id="Phobius"/>
    </source>
</evidence>
<gene>
    <name evidence="4" type="ORF">HNQ34_001489</name>
</gene>
<evidence type="ECO:0000313" key="4">
    <source>
        <dbReference type="EMBL" id="MBB5324396.1"/>
    </source>
</evidence>
<dbReference type="AlphaFoldDB" id="A0A7W8IPK4"/>
<organism evidence="4 5">
    <name type="scientific">Anoxybacteroides tepidamans</name>
    <dbReference type="NCBI Taxonomy" id="265948"/>
    <lineage>
        <taxon>Bacteria</taxon>
        <taxon>Bacillati</taxon>
        <taxon>Bacillota</taxon>
        <taxon>Bacilli</taxon>
        <taxon>Bacillales</taxon>
        <taxon>Anoxybacillaceae</taxon>
        <taxon>Anoxybacteroides</taxon>
    </lineage>
</organism>
<keyword evidence="3" id="KW-1133">Transmembrane helix</keyword>
<dbReference type="PANTHER" id="PTHR34295">
    <property type="entry name" value="BIOTIN TRANSPORTER BIOY"/>
    <property type="match status" value="1"/>
</dbReference>